<evidence type="ECO:0000256" key="1">
    <source>
        <dbReference type="SAM" id="Phobius"/>
    </source>
</evidence>
<feature type="transmembrane region" description="Helical" evidence="1">
    <location>
        <begin position="191"/>
        <end position="209"/>
    </location>
</feature>
<dbReference type="GeneID" id="18924304"/>
<keyword evidence="1" id="KW-0472">Membrane</keyword>
<keyword evidence="1" id="KW-0812">Transmembrane</keyword>
<dbReference type="KEGG" id="mlr:MELLADRAFT_111186"/>
<evidence type="ECO:0000313" key="3">
    <source>
        <dbReference type="Proteomes" id="UP000001072"/>
    </source>
</evidence>
<dbReference type="VEuPathDB" id="FungiDB:MELLADRAFT_111186"/>
<sequence length="222" mass="24730">MSERHELPLVWSGRVRIRGATSVSTFGGPLGVRYKVVAVHPYIPDRYSPFLLVTRSPDMLSDGVVITFSGLAVFFGPDEPLIVNAEYVTDCSPTMGHATLEAGLNMVHVTARGMVIWRQSLGNRDTVSSWWILTVLHNAWVDSLGRYVEFKVKYVDNQGLISTLPHCVGLSNTIIDLEGTVMQHAGDTGEWVIFFVVRATFSTLLVVLLKYKSKCVKYYGFN</sequence>
<dbReference type="AlphaFoldDB" id="F4S2B0"/>
<protein>
    <submittedName>
        <fullName evidence="2">Uncharacterized protein</fullName>
    </submittedName>
</protein>
<dbReference type="HOGENOM" id="CLU_1245636_0_0_1"/>
<gene>
    <name evidence="2" type="ORF">MELLADRAFT_111186</name>
</gene>
<dbReference type="Proteomes" id="UP000001072">
    <property type="component" value="Unassembled WGS sequence"/>
</dbReference>
<reference evidence="3" key="1">
    <citation type="journal article" date="2011" name="Proc. Natl. Acad. Sci. U.S.A.">
        <title>Obligate biotrophy features unraveled by the genomic analysis of rust fungi.</title>
        <authorList>
            <person name="Duplessis S."/>
            <person name="Cuomo C.A."/>
            <person name="Lin Y.-C."/>
            <person name="Aerts A."/>
            <person name="Tisserant E."/>
            <person name="Veneault-Fourrey C."/>
            <person name="Joly D.L."/>
            <person name="Hacquard S."/>
            <person name="Amselem J."/>
            <person name="Cantarel B.L."/>
            <person name="Chiu R."/>
            <person name="Coutinho P.M."/>
            <person name="Feau N."/>
            <person name="Field M."/>
            <person name="Frey P."/>
            <person name="Gelhaye E."/>
            <person name="Goldberg J."/>
            <person name="Grabherr M.G."/>
            <person name="Kodira C.D."/>
            <person name="Kohler A."/>
            <person name="Kuees U."/>
            <person name="Lindquist E.A."/>
            <person name="Lucas S.M."/>
            <person name="Mago R."/>
            <person name="Mauceli E."/>
            <person name="Morin E."/>
            <person name="Murat C."/>
            <person name="Pangilinan J.L."/>
            <person name="Park R."/>
            <person name="Pearson M."/>
            <person name="Quesneville H."/>
            <person name="Rouhier N."/>
            <person name="Sakthikumar S."/>
            <person name="Salamov A.A."/>
            <person name="Schmutz J."/>
            <person name="Selles B."/>
            <person name="Shapiro H."/>
            <person name="Tanguay P."/>
            <person name="Tuskan G.A."/>
            <person name="Henrissat B."/>
            <person name="Van de Peer Y."/>
            <person name="Rouze P."/>
            <person name="Ellis J.G."/>
            <person name="Dodds P.N."/>
            <person name="Schein J.E."/>
            <person name="Zhong S."/>
            <person name="Hamelin R.C."/>
            <person name="Grigoriev I.V."/>
            <person name="Szabo L.J."/>
            <person name="Martin F."/>
        </authorList>
    </citation>
    <scope>NUCLEOTIDE SEQUENCE [LARGE SCALE GENOMIC DNA]</scope>
    <source>
        <strain evidence="3">98AG31 / pathotype 3-4-7</strain>
    </source>
</reference>
<evidence type="ECO:0000313" key="2">
    <source>
        <dbReference type="EMBL" id="EGG01144.1"/>
    </source>
</evidence>
<dbReference type="RefSeq" id="XP_007415494.1">
    <property type="nucleotide sequence ID" value="XM_007415432.1"/>
</dbReference>
<proteinExistence type="predicted"/>
<dbReference type="EMBL" id="GL883140">
    <property type="protein sequence ID" value="EGG01144.1"/>
    <property type="molecule type" value="Genomic_DNA"/>
</dbReference>
<name>F4S2B0_MELLP</name>
<accession>F4S2B0</accession>
<keyword evidence="3" id="KW-1185">Reference proteome</keyword>
<dbReference type="InParanoid" id="F4S2B0"/>
<organism evidence="3">
    <name type="scientific">Melampsora larici-populina (strain 98AG31 / pathotype 3-4-7)</name>
    <name type="common">Poplar leaf rust fungus</name>
    <dbReference type="NCBI Taxonomy" id="747676"/>
    <lineage>
        <taxon>Eukaryota</taxon>
        <taxon>Fungi</taxon>
        <taxon>Dikarya</taxon>
        <taxon>Basidiomycota</taxon>
        <taxon>Pucciniomycotina</taxon>
        <taxon>Pucciniomycetes</taxon>
        <taxon>Pucciniales</taxon>
        <taxon>Melampsoraceae</taxon>
        <taxon>Melampsora</taxon>
    </lineage>
</organism>
<keyword evidence="1" id="KW-1133">Transmembrane helix</keyword>